<feature type="transmembrane region" description="Helical" evidence="1">
    <location>
        <begin position="106"/>
        <end position="132"/>
    </location>
</feature>
<reference evidence="2 3" key="1">
    <citation type="journal article" date="2016" name="Nat. Commun.">
        <title>Thousands of microbial genomes shed light on interconnected biogeochemical processes in an aquifer system.</title>
        <authorList>
            <person name="Anantharaman K."/>
            <person name="Brown C.T."/>
            <person name="Hug L.A."/>
            <person name="Sharon I."/>
            <person name="Castelle C.J."/>
            <person name="Probst A.J."/>
            <person name="Thomas B.C."/>
            <person name="Singh A."/>
            <person name="Wilkins M.J."/>
            <person name="Karaoz U."/>
            <person name="Brodie E.L."/>
            <person name="Williams K.H."/>
            <person name="Hubbard S.S."/>
            <person name="Banfield J.F."/>
        </authorList>
    </citation>
    <scope>NUCLEOTIDE SEQUENCE [LARGE SCALE GENOMIC DNA]</scope>
</reference>
<dbReference type="Proteomes" id="UP000177287">
    <property type="component" value="Unassembled WGS sequence"/>
</dbReference>
<name>A0A1G2RHX2_9BACT</name>
<dbReference type="Pfam" id="PF18895">
    <property type="entry name" value="T4SS_pilin"/>
    <property type="match status" value="1"/>
</dbReference>
<evidence type="ECO:0000313" key="2">
    <source>
        <dbReference type="EMBL" id="OHA72436.1"/>
    </source>
</evidence>
<keyword evidence="1" id="KW-0812">Transmembrane</keyword>
<keyword evidence="1" id="KW-0472">Membrane</keyword>
<comment type="caution">
    <text evidence="2">The sequence shown here is derived from an EMBL/GenBank/DDBJ whole genome shotgun (WGS) entry which is preliminary data.</text>
</comment>
<accession>A0A1G2RHX2</accession>
<keyword evidence="1" id="KW-1133">Transmembrane helix</keyword>
<gene>
    <name evidence="2" type="ORF">A3A27_01805</name>
</gene>
<protein>
    <submittedName>
        <fullName evidence="2">Uncharacterized protein</fullName>
    </submittedName>
</protein>
<feature type="transmembrane region" description="Helical" evidence="1">
    <location>
        <begin position="58"/>
        <end position="85"/>
    </location>
</feature>
<dbReference type="AlphaFoldDB" id="A0A1G2RHX2"/>
<proteinExistence type="predicted"/>
<dbReference type="InterPro" id="IPR043993">
    <property type="entry name" value="T4SS_pilin"/>
</dbReference>
<evidence type="ECO:0000313" key="3">
    <source>
        <dbReference type="Proteomes" id="UP000177287"/>
    </source>
</evidence>
<dbReference type="EMBL" id="MHUF01000018">
    <property type="protein sequence ID" value="OHA72436.1"/>
    <property type="molecule type" value="Genomic_DNA"/>
</dbReference>
<sequence>MYDSNRKTDMKNIITSLMLLSVLTLVVVPMVVSGADDTNLPVPQTFPEAGPKTTAEFLARIGSIGNFLFAIFLSIAIIFIVWSAVQFVTAQGDPTKISTARTAMMWSFIGIGFALLAAFFDNIAASILNITITETP</sequence>
<organism evidence="2 3">
    <name type="scientific">Candidatus Wildermuthbacteria bacterium RIFCSPLOWO2_01_FULL_47_18</name>
    <dbReference type="NCBI Taxonomy" id="1802460"/>
    <lineage>
        <taxon>Bacteria</taxon>
        <taxon>Candidatus Wildermuthiibacteriota</taxon>
    </lineage>
</organism>
<evidence type="ECO:0000256" key="1">
    <source>
        <dbReference type="SAM" id="Phobius"/>
    </source>
</evidence>